<dbReference type="RefSeq" id="WP_184309655.1">
    <property type="nucleotide sequence ID" value="NZ_JACHEN010000007.1"/>
</dbReference>
<dbReference type="PANTHER" id="PTHR12128">
    <property type="entry name" value="DIHYDRODIPICOLINATE SYNTHASE"/>
    <property type="match status" value="1"/>
</dbReference>
<keyword evidence="7" id="KW-1185">Reference proteome</keyword>
<dbReference type="PANTHER" id="PTHR12128:SF28">
    <property type="entry name" value="2-DEHYDRO-3-DEOXY-D-GLUCONATE ALDOLASE YAGE-RELATED"/>
    <property type="match status" value="1"/>
</dbReference>
<organism evidence="6 7">
    <name type="scientific">Anaerosolibacter carboniphilus</name>
    <dbReference type="NCBI Taxonomy" id="1417629"/>
    <lineage>
        <taxon>Bacteria</taxon>
        <taxon>Bacillati</taxon>
        <taxon>Bacillota</taxon>
        <taxon>Clostridia</taxon>
        <taxon>Peptostreptococcales</taxon>
        <taxon>Thermotaleaceae</taxon>
        <taxon>Anaerosolibacter</taxon>
    </lineage>
</organism>
<dbReference type="InterPro" id="IPR020625">
    <property type="entry name" value="Schiff_base-form_aldolases_AS"/>
</dbReference>
<reference evidence="6 7" key="1">
    <citation type="submission" date="2020-08" db="EMBL/GenBank/DDBJ databases">
        <title>Genomic Encyclopedia of Type Strains, Phase IV (KMG-IV): sequencing the most valuable type-strain genomes for metagenomic binning, comparative biology and taxonomic classification.</title>
        <authorList>
            <person name="Goeker M."/>
        </authorList>
    </citation>
    <scope>NUCLEOTIDE SEQUENCE [LARGE SCALE GENOMIC DNA]</scope>
    <source>
        <strain evidence="6 7">DSM 103526</strain>
    </source>
</reference>
<dbReference type="PROSITE" id="PS00666">
    <property type="entry name" value="DHDPS_2"/>
    <property type="match status" value="1"/>
</dbReference>
<dbReference type="SUPFAM" id="SSF51569">
    <property type="entry name" value="Aldolase"/>
    <property type="match status" value="1"/>
</dbReference>
<keyword evidence="2" id="KW-0704">Schiff base</keyword>
<comment type="similarity">
    <text evidence="3">Belongs to the DapA family.</text>
</comment>
<feature type="active site" description="Proton donor/acceptor" evidence="4">
    <location>
        <position position="133"/>
    </location>
</feature>
<dbReference type="AlphaFoldDB" id="A0A841KZ40"/>
<dbReference type="GO" id="GO:0005829">
    <property type="term" value="C:cytosol"/>
    <property type="evidence" value="ECO:0007669"/>
    <property type="project" value="TreeGrafter"/>
</dbReference>
<proteinExistence type="inferred from homology"/>
<evidence type="ECO:0000256" key="3">
    <source>
        <dbReference type="PIRNR" id="PIRNR001365"/>
    </source>
</evidence>
<sequence>MFKGIYPPMITIFDEAGEIDQVSNRKLIEKLIKDRVDGIVFLGSIGEFFALSLEEKKKFLKFAIGVVEKRTKVMVGTASNDVKEVIELNRFAYELGADAALVLCPYFFPLGDDALYEYYQKIAVESPLPILLYNFPDRTSVNMSAELVGRLARDFDNIIGIKDSTVAFGNTRKYIETVKKIKDDFYVFSGFDECLVPNLLSGGAGIIGGLGNFAAKLLLSTYEAYAEGDLDKLIRYQKKINALMSVYDQSNPFILAIKEAVHLTLNHDFNTRLKNSDIKLDHSKKLMIKGLIQDYILQD</sequence>
<name>A0A841KZ40_9FIRM</name>
<evidence type="ECO:0000313" key="7">
    <source>
        <dbReference type="Proteomes" id="UP000579281"/>
    </source>
</evidence>
<comment type="caution">
    <text evidence="6">The sequence shown here is derived from an EMBL/GenBank/DDBJ whole genome shotgun (WGS) entry which is preliminary data.</text>
</comment>
<dbReference type="SMART" id="SM01130">
    <property type="entry name" value="DHDPS"/>
    <property type="match status" value="1"/>
</dbReference>
<dbReference type="Pfam" id="PF00701">
    <property type="entry name" value="DHDPS"/>
    <property type="match status" value="1"/>
</dbReference>
<accession>A0A841KZ40</accession>
<gene>
    <name evidence="6" type="ORF">HNQ80_001484</name>
</gene>
<evidence type="ECO:0000256" key="5">
    <source>
        <dbReference type="PIRSR" id="PIRSR001365-2"/>
    </source>
</evidence>
<evidence type="ECO:0000313" key="6">
    <source>
        <dbReference type="EMBL" id="MBB6215395.1"/>
    </source>
</evidence>
<dbReference type="GO" id="GO:0008840">
    <property type="term" value="F:4-hydroxy-tetrahydrodipicolinate synthase activity"/>
    <property type="evidence" value="ECO:0007669"/>
    <property type="project" value="UniProtKB-EC"/>
</dbReference>
<dbReference type="InterPro" id="IPR013785">
    <property type="entry name" value="Aldolase_TIM"/>
</dbReference>
<evidence type="ECO:0000256" key="4">
    <source>
        <dbReference type="PIRSR" id="PIRSR001365-1"/>
    </source>
</evidence>
<evidence type="ECO:0000256" key="2">
    <source>
        <dbReference type="ARBA" id="ARBA00023270"/>
    </source>
</evidence>
<dbReference type="EC" id="4.3.3.7" evidence="6"/>
<dbReference type="EMBL" id="JACHEN010000007">
    <property type="protein sequence ID" value="MBB6215395.1"/>
    <property type="molecule type" value="Genomic_DNA"/>
</dbReference>
<dbReference type="CDD" id="cd00408">
    <property type="entry name" value="DHDPS-like"/>
    <property type="match status" value="1"/>
</dbReference>
<dbReference type="Gene3D" id="3.20.20.70">
    <property type="entry name" value="Aldolase class I"/>
    <property type="match status" value="1"/>
</dbReference>
<protein>
    <submittedName>
        <fullName evidence="6">4-hydroxy-tetrahydrodipicolinate synthase</fullName>
        <ecNumber evidence="6">4.3.3.7</ecNumber>
    </submittedName>
</protein>
<dbReference type="InterPro" id="IPR002220">
    <property type="entry name" value="DapA-like"/>
</dbReference>
<evidence type="ECO:0000256" key="1">
    <source>
        <dbReference type="ARBA" id="ARBA00023239"/>
    </source>
</evidence>
<dbReference type="Proteomes" id="UP000579281">
    <property type="component" value="Unassembled WGS sequence"/>
</dbReference>
<feature type="binding site" evidence="5">
    <location>
        <position position="207"/>
    </location>
    <ligand>
        <name>pyruvate</name>
        <dbReference type="ChEBI" id="CHEBI:15361"/>
    </ligand>
</feature>
<feature type="active site" description="Schiff-base intermediate with substrate" evidence="4">
    <location>
        <position position="162"/>
    </location>
</feature>
<keyword evidence="1 3" id="KW-0456">Lyase</keyword>
<dbReference type="PIRSF" id="PIRSF001365">
    <property type="entry name" value="DHDPS"/>
    <property type="match status" value="1"/>
</dbReference>
<dbReference type="PRINTS" id="PR00146">
    <property type="entry name" value="DHPICSNTHASE"/>
</dbReference>